<keyword evidence="2" id="KW-1185">Reference proteome</keyword>
<dbReference type="Gene3D" id="3.40.50.1240">
    <property type="entry name" value="Phosphoglycerate mutase-like"/>
    <property type="match status" value="1"/>
</dbReference>
<proteinExistence type="predicted"/>
<sequence length="161" mass="18236">MKNIIIVRHAKSSWEFNVSDHERPLKSRGVNDANLVSKAFKESNTAIDLVISSDAVRARTTADIFVNTLKISDYMVSLNHDLYDFSGNDLINVIKSVRNSVNNLMLFGHNHAITYFVNSFGDLYIDNVPTCGLVALQFDIENWSDLRKGKTIKTIFPRDLK</sequence>
<dbReference type="InterPro" id="IPR013078">
    <property type="entry name" value="His_Pase_superF_clade-1"/>
</dbReference>
<dbReference type="PANTHER" id="PTHR47623">
    <property type="entry name" value="OS09G0287300 PROTEIN"/>
    <property type="match status" value="1"/>
</dbReference>
<organism evidence="1 2">
    <name type="scientific">Flaviramulus multivorans</name>
    <dbReference type="NCBI Taxonomy" id="1304750"/>
    <lineage>
        <taxon>Bacteria</taxon>
        <taxon>Pseudomonadati</taxon>
        <taxon>Bacteroidota</taxon>
        <taxon>Flavobacteriia</taxon>
        <taxon>Flavobacteriales</taxon>
        <taxon>Flavobacteriaceae</taxon>
        <taxon>Flaviramulus</taxon>
    </lineage>
</organism>
<accession>A0ABS9IIQ7</accession>
<name>A0ABS9IIQ7_9FLAO</name>
<dbReference type="Proteomes" id="UP001200022">
    <property type="component" value="Unassembled WGS sequence"/>
</dbReference>
<gene>
    <name evidence="1" type="ORF">L3X39_08300</name>
</gene>
<dbReference type="RefSeq" id="WP_237231319.1">
    <property type="nucleotide sequence ID" value="NZ_JAKKDV010000003.1"/>
</dbReference>
<dbReference type="CDD" id="cd07067">
    <property type="entry name" value="HP_PGM_like"/>
    <property type="match status" value="1"/>
</dbReference>
<protein>
    <submittedName>
        <fullName evidence="1">Histidine phosphatase family protein</fullName>
    </submittedName>
</protein>
<reference evidence="1 2" key="1">
    <citation type="submission" date="2022-01" db="EMBL/GenBank/DDBJ databases">
        <title>Draft genome sequence of Sabulilitoribacter multivorans KCTC 32326.</title>
        <authorList>
            <person name="Oh J.-S."/>
        </authorList>
    </citation>
    <scope>NUCLEOTIDE SEQUENCE [LARGE SCALE GENOMIC DNA]</scope>
    <source>
        <strain evidence="1 2">M-M16</strain>
    </source>
</reference>
<dbReference type="PANTHER" id="PTHR47623:SF1">
    <property type="entry name" value="OS09G0287300 PROTEIN"/>
    <property type="match status" value="1"/>
</dbReference>
<comment type="caution">
    <text evidence="1">The sequence shown here is derived from an EMBL/GenBank/DDBJ whole genome shotgun (WGS) entry which is preliminary data.</text>
</comment>
<dbReference type="SUPFAM" id="SSF53254">
    <property type="entry name" value="Phosphoglycerate mutase-like"/>
    <property type="match status" value="1"/>
</dbReference>
<evidence type="ECO:0000313" key="1">
    <source>
        <dbReference type="EMBL" id="MCF7560637.1"/>
    </source>
</evidence>
<evidence type="ECO:0000313" key="2">
    <source>
        <dbReference type="Proteomes" id="UP001200022"/>
    </source>
</evidence>
<dbReference type="Pfam" id="PF00300">
    <property type="entry name" value="His_Phos_1"/>
    <property type="match status" value="1"/>
</dbReference>
<dbReference type="InterPro" id="IPR029033">
    <property type="entry name" value="His_PPase_superfam"/>
</dbReference>
<dbReference type="EMBL" id="JAKKDV010000003">
    <property type="protein sequence ID" value="MCF7560637.1"/>
    <property type="molecule type" value="Genomic_DNA"/>
</dbReference>